<dbReference type="AlphaFoldDB" id="A0A9W7EZW1"/>
<feature type="domain" description="Prolyl 4-hydroxylase alpha subunit" evidence="6">
    <location>
        <begin position="86"/>
        <end position="294"/>
    </location>
</feature>
<evidence type="ECO:0000256" key="1">
    <source>
        <dbReference type="ARBA" id="ARBA00001961"/>
    </source>
</evidence>
<dbReference type="OrthoDB" id="417997at2759"/>
<dbReference type="Proteomes" id="UP001165085">
    <property type="component" value="Unassembled WGS sequence"/>
</dbReference>
<feature type="region of interest" description="Disordered" evidence="4">
    <location>
        <begin position="1"/>
        <end position="20"/>
    </location>
</feature>
<feature type="transmembrane region" description="Helical" evidence="5">
    <location>
        <begin position="34"/>
        <end position="52"/>
    </location>
</feature>
<keyword evidence="8" id="KW-1185">Reference proteome</keyword>
<dbReference type="Gene3D" id="2.60.120.620">
    <property type="entry name" value="q2cbj1_9rhob like domain"/>
    <property type="match status" value="1"/>
</dbReference>
<name>A0A9W7EZW1_9STRA</name>
<dbReference type="GO" id="GO:0051213">
    <property type="term" value="F:dioxygenase activity"/>
    <property type="evidence" value="ECO:0007669"/>
    <property type="project" value="UniProtKB-KW"/>
</dbReference>
<keyword evidence="2" id="KW-0223">Dioxygenase</keyword>
<dbReference type="GO" id="GO:0031418">
    <property type="term" value="F:L-ascorbic acid binding"/>
    <property type="evidence" value="ECO:0007669"/>
    <property type="project" value="InterPro"/>
</dbReference>
<evidence type="ECO:0000313" key="8">
    <source>
        <dbReference type="Proteomes" id="UP001165085"/>
    </source>
</evidence>
<evidence type="ECO:0000256" key="4">
    <source>
        <dbReference type="SAM" id="MobiDB-lite"/>
    </source>
</evidence>
<evidence type="ECO:0000256" key="2">
    <source>
        <dbReference type="ARBA" id="ARBA00022964"/>
    </source>
</evidence>
<dbReference type="GO" id="GO:0016705">
    <property type="term" value="F:oxidoreductase activity, acting on paired donors, with incorporation or reduction of molecular oxygen"/>
    <property type="evidence" value="ECO:0007669"/>
    <property type="project" value="InterPro"/>
</dbReference>
<dbReference type="InterPro" id="IPR006620">
    <property type="entry name" value="Pro_4_hyd_alph"/>
</dbReference>
<dbReference type="EMBL" id="BRXY01000504">
    <property type="protein sequence ID" value="GMH97908.1"/>
    <property type="molecule type" value="Genomic_DNA"/>
</dbReference>
<organism evidence="7 8">
    <name type="scientific">Triparma strigata</name>
    <dbReference type="NCBI Taxonomy" id="1606541"/>
    <lineage>
        <taxon>Eukaryota</taxon>
        <taxon>Sar</taxon>
        <taxon>Stramenopiles</taxon>
        <taxon>Ochrophyta</taxon>
        <taxon>Bolidophyceae</taxon>
        <taxon>Parmales</taxon>
        <taxon>Triparmaceae</taxon>
        <taxon>Triparma</taxon>
    </lineage>
</organism>
<evidence type="ECO:0000313" key="7">
    <source>
        <dbReference type="EMBL" id="GMH97908.1"/>
    </source>
</evidence>
<reference evidence="8" key="1">
    <citation type="journal article" date="2023" name="Commun. Biol.">
        <title>Genome analysis of Parmales, the sister group of diatoms, reveals the evolutionary specialization of diatoms from phago-mixotrophs to photoautotrophs.</title>
        <authorList>
            <person name="Ban H."/>
            <person name="Sato S."/>
            <person name="Yoshikawa S."/>
            <person name="Yamada K."/>
            <person name="Nakamura Y."/>
            <person name="Ichinomiya M."/>
            <person name="Sato N."/>
            <person name="Blanc-Mathieu R."/>
            <person name="Endo H."/>
            <person name="Kuwata A."/>
            <person name="Ogata H."/>
        </authorList>
    </citation>
    <scope>NUCLEOTIDE SEQUENCE [LARGE SCALE GENOMIC DNA]</scope>
    <source>
        <strain evidence="8">NIES 3701</strain>
    </source>
</reference>
<keyword evidence="3" id="KW-0560">Oxidoreductase</keyword>
<gene>
    <name evidence="7" type="ORF">TrST_g4419</name>
</gene>
<protein>
    <recommendedName>
        <fullName evidence="6">Prolyl 4-hydroxylase alpha subunit domain-containing protein</fullName>
    </recommendedName>
</protein>
<evidence type="ECO:0000259" key="6">
    <source>
        <dbReference type="SMART" id="SM00702"/>
    </source>
</evidence>
<evidence type="ECO:0000256" key="3">
    <source>
        <dbReference type="ARBA" id="ARBA00023002"/>
    </source>
</evidence>
<dbReference type="SMART" id="SM00702">
    <property type="entry name" value="P4Hc"/>
    <property type="match status" value="1"/>
</dbReference>
<comment type="cofactor">
    <cofactor evidence="1">
        <name>L-ascorbate</name>
        <dbReference type="ChEBI" id="CHEBI:38290"/>
    </cofactor>
</comment>
<sequence length="368" mass="41384">MARKKNFKRPSPAPTTPVPTSTTSLPYKIFTRGVILAVAVALIGSAVEVLFWQGKLIWVKPGEKASILNPSELLDHVVFPSTTPSHRTVHVPKFLSEEEIDSILELGELVKTKEETSWFKNLFKSKDGTTNLWDSLFFGRDQTTGYTQLLTRIESDLYSNLPKIFNRVTHTQWLMDDLYWLKFPTNNKQTRVQIEIIDYDTDRIGKEATFNEHIDNYSVVTMIAMLSDPEDFEGGRNFFRINGTVPCYGTDADAPTMTLKLEKGDAVFFGGEVVPHGITPVTSGRRVILQSEMHVPRDDDENGEIPGVDCRDSDEQVGGMKCIEDCEGPPDSCEKLAEMLKNCLSDCSEDDISNLMTNINELPFMPCK</sequence>
<dbReference type="GO" id="GO:0005506">
    <property type="term" value="F:iron ion binding"/>
    <property type="evidence" value="ECO:0007669"/>
    <property type="project" value="InterPro"/>
</dbReference>
<proteinExistence type="predicted"/>
<accession>A0A9W7EZW1</accession>
<keyword evidence="5" id="KW-0812">Transmembrane</keyword>
<comment type="caution">
    <text evidence="7">The sequence shown here is derived from an EMBL/GenBank/DDBJ whole genome shotgun (WGS) entry which is preliminary data.</text>
</comment>
<evidence type="ECO:0000256" key="5">
    <source>
        <dbReference type="SAM" id="Phobius"/>
    </source>
</evidence>
<keyword evidence="5" id="KW-0472">Membrane</keyword>
<keyword evidence="5" id="KW-1133">Transmembrane helix</keyword>